<comment type="caution">
    <text evidence="1">The sequence shown here is derived from an EMBL/GenBank/DDBJ whole genome shotgun (WGS) entry which is preliminary data.</text>
</comment>
<gene>
    <name evidence="1" type="ORF">Tci_011157</name>
</gene>
<reference evidence="1" key="1">
    <citation type="journal article" date="2019" name="Sci. Rep.">
        <title>Draft genome of Tanacetum cinerariifolium, the natural source of mosquito coil.</title>
        <authorList>
            <person name="Yamashiro T."/>
            <person name="Shiraishi A."/>
            <person name="Satake H."/>
            <person name="Nakayama K."/>
        </authorList>
    </citation>
    <scope>NUCLEOTIDE SEQUENCE</scope>
</reference>
<protein>
    <submittedName>
        <fullName evidence="1">Uncharacterized protein</fullName>
    </submittedName>
</protein>
<name>A0A6L2JR64_TANCI</name>
<proteinExistence type="predicted"/>
<dbReference type="EMBL" id="BKCJ010001142">
    <property type="protein sequence ID" value="GEU39179.1"/>
    <property type="molecule type" value="Genomic_DNA"/>
</dbReference>
<sequence length="76" mass="8135">MQMVRGNNGNQFRLYDGQNIGNQNGNGNVVAAWAEGNGNTQLLIAQKEEAGIQIQAAVVGDLEEIEEVNANCIFDG</sequence>
<evidence type="ECO:0000313" key="1">
    <source>
        <dbReference type="EMBL" id="GEU39179.1"/>
    </source>
</evidence>
<organism evidence="1">
    <name type="scientific">Tanacetum cinerariifolium</name>
    <name type="common">Dalmatian daisy</name>
    <name type="synonym">Chrysanthemum cinerariifolium</name>
    <dbReference type="NCBI Taxonomy" id="118510"/>
    <lineage>
        <taxon>Eukaryota</taxon>
        <taxon>Viridiplantae</taxon>
        <taxon>Streptophyta</taxon>
        <taxon>Embryophyta</taxon>
        <taxon>Tracheophyta</taxon>
        <taxon>Spermatophyta</taxon>
        <taxon>Magnoliopsida</taxon>
        <taxon>eudicotyledons</taxon>
        <taxon>Gunneridae</taxon>
        <taxon>Pentapetalae</taxon>
        <taxon>asterids</taxon>
        <taxon>campanulids</taxon>
        <taxon>Asterales</taxon>
        <taxon>Asteraceae</taxon>
        <taxon>Asteroideae</taxon>
        <taxon>Anthemideae</taxon>
        <taxon>Anthemidinae</taxon>
        <taxon>Tanacetum</taxon>
    </lineage>
</organism>
<dbReference type="AlphaFoldDB" id="A0A6L2JR64"/>
<accession>A0A6L2JR64</accession>